<keyword evidence="2" id="KW-1185">Reference proteome</keyword>
<name>A0ABU6RIC1_9FABA</name>
<evidence type="ECO:0000313" key="1">
    <source>
        <dbReference type="EMBL" id="MED6123690.1"/>
    </source>
</evidence>
<protein>
    <submittedName>
        <fullName evidence="1">Uncharacterized protein</fullName>
    </submittedName>
</protein>
<organism evidence="1 2">
    <name type="scientific">Stylosanthes scabra</name>
    <dbReference type="NCBI Taxonomy" id="79078"/>
    <lineage>
        <taxon>Eukaryota</taxon>
        <taxon>Viridiplantae</taxon>
        <taxon>Streptophyta</taxon>
        <taxon>Embryophyta</taxon>
        <taxon>Tracheophyta</taxon>
        <taxon>Spermatophyta</taxon>
        <taxon>Magnoliopsida</taxon>
        <taxon>eudicotyledons</taxon>
        <taxon>Gunneridae</taxon>
        <taxon>Pentapetalae</taxon>
        <taxon>rosids</taxon>
        <taxon>fabids</taxon>
        <taxon>Fabales</taxon>
        <taxon>Fabaceae</taxon>
        <taxon>Papilionoideae</taxon>
        <taxon>50 kb inversion clade</taxon>
        <taxon>dalbergioids sensu lato</taxon>
        <taxon>Dalbergieae</taxon>
        <taxon>Pterocarpus clade</taxon>
        <taxon>Stylosanthes</taxon>
    </lineage>
</organism>
<gene>
    <name evidence="1" type="ORF">PIB30_051565</name>
</gene>
<reference evidence="1 2" key="1">
    <citation type="journal article" date="2023" name="Plants (Basel)">
        <title>Bridging the Gap: Combining Genomics and Transcriptomics Approaches to Understand Stylosanthes scabra, an Orphan Legume from the Brazilian Caatinga.</title>
        <authorList>
            <person name="Ferreira-Neto J.R.C."/>
            <person name="da Silva M.D."/>
            <person name="Binneck E."/>
            <person name="de Melo N.F."/>
            <person name="da Silva R.H."/>
            <person name="de Melo A.L.T.M."/>
            <person name="Pandolfi V."/>
            <person name="Bustamante F.O."/>
            <person name="Brasileiro-Vidal A.C."/>
            <person name="Benko-Iseppon A.M."/>
        </authorList>
    </citation>
    <scope>NUCLEOTIDE SEQUENCE [LARGE SCALE GENOMIC DNA]</scope>
    <source>
        <tissue evidence="1">Leaves</tissue>
    </source>
</reference>
<accession>A0ABU6RIC1</accession>
<comment type="caution">
    <text evidence="1">The sequence shown here is derived from an EMBL/GenBank/DDBJ whole genome shotgun (WGS) entry which is preliminary data.</text>
</comment>
<dbReference type="EMBL" id="JASCZI010030574">
    <property type="protein sequence ID" value="MED6123690.1"/>
    <property type="molecule type" value="Genomic_DNA"/>
</dbReference>
<dbReference type="Proteomes" id="UP001341840">
    <property type="component" value="Unassembled WGS sequence"/>
</dbReference>
<evidence type="ECO:0000313" key="2">
    <source>
        <dbReference type="Proteomes" id="UP001341840"/>
    </source>
</evidence>
<proteinExistence type="predicted"/>
<sequence length="71" mass="8155">MGSRVVYYEYKAHAEYDDVKLTGNEDLQMLFNYRRQFPEVRTTELFAEIVDPLASSGCSAPNPHLANVETR</sequence>